<dbReference type="PANTHER" id="PTHR21716">
    <property type="entry name" value="TRANSMEMBRANE PROTEIN"/>
    <property type="match status" value="1"/>
</dbReference>
<dbReference type="Proteomes" id="UP000178404">
    <property type="component" value="Unassembled WGS sequence"/>
</dbReference>
<feature type="transmembrane region" description="Helical" evidence="6">
    <location>
        <begin position="270"/>
        <end position="293"/>
    </location>
</feature>
<feature type="transmembrane region" description="Helical" evidence="6">
    <location>
        <begin position="299"/>
        <end position="332"/>
    </location>
</feature>
<reference evidence="7 8" key="1">
    <citation type="journal article" date="2016" name="Nat. Commun.">
        <title>Thousands of microbial genomes shed light on interconnected biogeochemical processes in an aquifer system.</title>
        <authorList>
            <person name="Anantharaman K."/>
            <person name="Brown C.T."/>
            <person name="Hug L.A."/>
            <person name="Sharon I."/>
            <person name="Castelle C.J."/>
            <person name="Probst A.J."/>
            <person name="Thomas B.C."/>
            <person name="Singh A."/>
            <person name="Wilkins M.J."/>
            <person name="Karaoz U."/>
            <person name="Brodie E.L."/>
            <person name="Williams K.H."/>
            <person name="Hubbard S.S."/>
            <person name="Banfield J.F."/>
        </authorList>
    </citation>
    <scope>NUCLEOTIDE SEQUENCE [LARGE SCALE GENOMIC DNA]</scope>
</reference>
<comment type="subcellular location">
    <subcellularLocation>
        <location evidence="1">Membrane</location>
        <topology evidence="1">Multi-pass membrane protein</topology>
    </subcellularLocation>
</comment>
<accession>A0A1G2U021</accession>
<dbReference type="InterPro" id="IPR002549">
    <property type="entry name" value="AI-2E-like"/>
</dbReference>
<evidence type="ECO:0000313" key="8">
    <source>
        <dbReference type="Proteomes" id="UP000178404"/>
    </source>
</evidence>
<dbReference type="Pfam" id="PF01594">
    <property type="entry name" value="AI-2E_transport"/>
    <property type="match status" value="1"/>
</dbReference>
<evidence type="ECO:0000256" key="2">
    <source>
        <dbReference type="ARBA" id="ARBA00009773"/>
    </source>
</evidence>
<keyword evidence="3 6" id="KW-0812">Transmembrane</keyword>
<name>A0A1G2U021_9BACT</name>
<sequence length="353" mass="38313">MSKKTIQLSFFGLFTAGLCVFLFLVFKPYLGVIFISGVFAITFYPLYTKLVLKFNGRENLASLVVTLLILVFIIVPVIIISTLLLKEAVDLYNAIAFGGGSGGLISQADALLKKVSTIFPSGVIDSQIDLGLYARSVLDWIISHFDSIFVAIFGSILNFVLMLISLYYFFIYGEKIAKGLVIWSPLPDEYDNEFIQTLKSSIDAVLRGWILISIVQGVLIGIGFFFFGVPSPVLWGFVGGVASLVPLLGTSIVTIPAVVYLFISGHIGAGIGLLIWGSIAVGLIDNIISVIFLKGKIKIHPLIILFSILGGVEMLGAIGFLIGPVLVSAFIALMKIYPFVMSYKKDESPDISD</sequence>
<evidence type="ECO:0008006" key="9">
    <source>
        <dbReference type="Google" id="ProtNLM"/>
    </source>
</evidence>
<keyword evidence="4 6" id="KW-1133">Transmembrane helix</keyword>
<keyword evidence="5 6" id="KW-0472">Membrane</keyword>
<protein>
    <recommendedName>
        <fullName evidence="9">AI-2E family transporter</fullName>
    </recommendedName>
</protein>
<feature type="transmembrane region" description="Helical" evidence="6">
    <location>
        <begin position="7"/>
        <end position="26"/>
    </location>
</feature>
<proteinExistence type="inferred from homology"/>
<feature type="transmembrane region" description="Helical" evidence="6">
    <location>
        <begin position="60"/>
        <end position="85"/>
    </location>
</feature>
<evidence type="ECO:0000256" key="1">
    <source>
        <dbReference type="ARBA" id="ARBA00004141"/>
    </source>
</evidence>
<feature type="transmembrane region" description="Helical" evidence="6">
    <location>
        <begin position="208"/>
        <end position="227"/>
    </location>
</feature>
<evidence type="ECO:0000256" key="4">
    <source>
        <dbReference type="ARBA" id="ARBA00022989"/>
    </source>
</evidence>
<dbReference type="EMBL" id="MHWA01000006">
    <property type="protein sequence ID" value="OHB02152.1"/>
    <property type="molecule type" value="Genomic_DNA"/>
</dbReference>
<feature type="transmembrane region" description="Helical" evidence="6">
    <location>
        <begin position="32"/>
        <end position="48"/>
    </location>
</feature>
<dbReference type="AlphaFoldDB" id="A0A1G2U021"/>
<evidence type="ECO:0000256" key="5">
    <source>
        <dbReference type="ARBA" id="ARBA00023136"/>
    </source>
</evidence>
<feature type="transmembrane region" description="Helical" evidence="6">
    <location>
        <begin position="148"/>
        <end position="170"/>
    </location>
</feature>
<dbReference type="PANTHER" id="PTHR21716:SF4">
    <property type="entry name" value="TRANSMEMBRANE PROTEIN 245"/>
    <property type="match status" value="1"/>
</dbReference>
<evidence type="ECO:0000313" key="7">
    <source>
        <dbReference type="EMBL" id="OHB02152.1"/>
    </source>
</evidence>
<comment type="caution">
    <text evidence="7">The sequence shown here is derived from an EMBL/GenBank/DDBJ whole genome shotgun (WGS) entry which is preliminary data.</text>
</comment>
<evidence type="ECO:0000256" key="6">
    <source>
        <dbReference type="SAM" id="Phobius"/>
    </source>
</evidence>
<feature type="transmembrane region" description="Helical" evidence="6">
    <location>
        <begin position="233"/>
        <end position="263"/>
    </location>
</feature>
<gene>
    <name evidence="7" type="ORF">A3A90_02115</name>
</gene>
<dbReference type="GO" id="GO:0016020">
    <property type="term" value="C:membrane"/>
    <property type="evidence" value="ECO:0007669"/>
    <property type="project" value="UniProtKB-SubCell"/>
</dbReference>
<comment type="similarity">
    <text evidence="2">Belongs to the autoinducer-2 exporter (AI-2E) (TC 2.A.86) family.</text>
</comment>
<organism evidence="7 8">
    <name type="scientific">Candidatus Zambryskibacteria bacterium RIFCSPLOWO2_01_FULL_35_19</name>
    <dbReference type="NCBI Taxonomy" id="1802757"/>
    <lineage>
        <taxon>Bacteria</taxon>
        <taxon>Candidatus Zambryskiibacteriota</taxon>
    </lineage>
</organism>
<evidence type="ECO:0000256" key="3">
    <source>
        <dbReference type="ARBA" id="ARBA00022692"/>
    </source>
</evidence>